<evidence type="ECO:0000313" key="2">
    <source>
        <dbReference type="Proteomes" id="UP000007800"/>
    </source>
</evidence>
<sequence>MLELLQLNLGKRRAAADLICSLGADIVLGQEFPKRFSPTTYSYHGKKEGTAILLKNGLSGTTLVAARDLCTAKVRSSSSTIIVGSLYLHPTDRPRRELALQRLEDALSAHRLTGMLLGADCNGASDLWDSLLPDNLQALNHIGSSWQRGEEFQTCCQQHRGTIINRPDLFPAPTFV</sequence>
<dbReference type="InParanoid" id="C5KNW5"/>
<dbReference type="Gene3D" id="3.60.10.10">
    <property type="entry name" value="Endonuclease/exonuclease/phosphatase"/>
    <property type="match status" value="1"/>
</dbReference>
<gene>
    <name evidence="1" type="ORF">Pmar_PMAR006891</name>
</gene>
<dbReference type="GeneID" id="9059218"/>
<dbReference type="EMBL" id="GG674867">
    <property type="protein sequence ID" value="EER13826.1"/>
    <property type="molecule type" value="Genomic_DNA"/>
</dbReference>
<dbReference type="OrthoDB" id="7491480at2759"/>
<feature type="non-terminal residue" evidence="1">
    <location>
        <position position="176"/>
    </location>
</feature>
<dbReference type="AlphaFoldDB" id="C5KNW5"/>
<accession>C5KNW5</accession>
<proteinExistence type="predicted"/>
<reference evidence="1 2" key="1">
    <citation type="submission" date="2008-07" db="EMBL/GenBank/DDBJ databases">
        <authorList>
            <person name="El-Sayed N."/>
            <person name="Caler E."/>
            <person name="Inman J."/>
            <person name="Amedeo P."/>
            <person name="Hass B."/>
            <person name="Wortman J."/>
        </authorList>
    </citation>
    <scope>NUCLEOTIDE SEQUENCE [LARGE SCALE GENOMIC DNA]</scope>
    <source>
        <strain evidence="2">ATCC 50983 / TXsc</strain>
    </source>
</reference>
<keyword evidence="2" id="KW-1185">Reference proteome</keyword>
<dbReference type="InterPro" id="IPR036691">
    <property type="entry name" value="Endo/exonu/phosph_ase_sf"/>
</dbReference>
<evidence type="ECO:0008006" key="3">
    <source>
        <dbReference type="Google" id="ProtNLM"/>
    </source>
</evidence>
<dbReference type="Proteomes" id="UP000007800">
    <property type="component" value="Unassembled WGS sequence"/>
</dbReference>
<dbReference type="RefSeq" id="XP_002782031.1">
    <property type="nucleotide sequence ID" value="XM_002781985.1"/>
</dbReference>
<dbReference type="SUPFAM" id="SSF56219">
    <property type="entry name" value="DNase I-like"/>
    <property type="match status" value="1"/>
</dbReference>
<protein>
    <recommendedName>
        <fullName evidence="3">Endonuclease/exonuclease/phosphatase domain-containing protein</fullName>
    </recommendedName>
</protein>
<name>C5KNW5_PERM5</name>
<organism evidence="2">
    <name type="scientific">Perkinsus marinus (strain ATCC 50983 / TXsc)</name>
    <dbReference type="NCBI Taxonomy" id="423536"/>
    <lineage>
        <taxon>Eukaryota</taxon>
        <taxon>Sar</taxon>
        <taxon>Alveolata</taxon>
        <taxon>Perkinsozoa</taxon>
        <taxon>Perkinsea</taxon>
        <taxon>Perkinsida</taxon>
        <taxon>Perkinsidae</taxon>
        <taxon>Perkinsus</taxon>
    </lineage>
</organism>
<evidence type="ECO:0000313" key="1">
    <source>
        <dbReference type="EMBL" id="EER13826.1"/>
    </source>
</evidence>